<evidence type="ECO:0000313" key="6">
    <source>
        <dbReference type="WBParaSite" id="HDID_0000244601-mRNA-1"/>
    </source>
</evidence>
<keyword evidence="1" id="KW-0732">Signal</keyword>
<evidence type="ECO:0000256" key="1">
    <source>
        <dbReference type="RuleBase" id="RU368069"/>
    </source>
</evidence>
<dbReference type="STRING" id="6216.A0A0R3SCV6"/>
<dbReference type="EMBL" id="UYSG01000598">
    <property type="protein sequence ID" value="VDL19908.1"/>
    <property type="molecule type" value="Genomic_DNA"/>
</dbReference>
<dbReference type="PANTHER" id="PTHR13153">
    <property type="entry name" value="CGTHBA PROTEIN -14 GENE PROTEIN"/>
    <property type="match status" value="1"/>
</dbReference>
<dbReference type="InterPro" id="IPR005365">
    <property type="entry name" value="Npr3"/>
</dbReference>
<keyword evidence="3" id="KW-0812">Transmembrane</keyword>
<comment type="subcellular location">
    <subcellularLocation>
        <location evidence="1">Lysosome</location>
    </subcellularLocation>
</comment>
<feature type="compositionally biased region" description="Polar residues" evidence="2">
    <location>
        <begin position="233"/>
        <end position="245"/>
    </location>
</feature>
<dbReference type="AlphaFoldDB" id="A0A0R3SCV6"/>
<protein>
    <recommendedName>
        <fullName evidence="1">GATOR complex protein NPRL3</fullName>
    </recommendedName>
    <alternativeName>
        <fullName evidence="1">Nitrogen permease regulator 3-like protein</fullName>
    </alternativeName>
</protein>
<keyword evidence="3" id="KW-0472">Membrane</keyword>
<dbReference type="WBParaSite" id="HDID_0000244601-mRNA-1">
    <property type="protein sequence ID" value="HDID_0000244601-mRNA-1"/>
    <property type="gene ID" value="HDID_0000244601"/>
</dbReference>
<dbReference type="PANTHER" id="PTHR13153:SF5">
    <property type="entry name" value="GATOR COMPLEX PROTEIN NPRL3"/>
    <property type="match status" value="1"/>
</dbReference>
<sequence length="959" mass="106590">MDSASRDISDRLRICRIYFLVVPNINSVFLYVWYIQCLDVELLTIIYPYFKLINWVLVGFVFLPFVWIVNSIWFFPDAFLRPTSNEKKRFRLYVSLSLIGALVWIIALIAWNVVYHQNRISWGFLGDRLSFNIPPGELYVIFWNEEEIMPRSILLISSGAVGDRLLFWQSTISPQNYFQHDPSESRFKSQSSYISANNAQSFNSTVNSRGIFCPSPAGGVIGTPVSSFMVGSPHQTATSTPTGSGINADVAKSRPTAQRHSASVAIGASNVSSPATPGAVSGTVSGVSGATGPGSGTSVVAPTEMIVEDVPVSSLLSLLHPSTNELQHKIYVKLSAKIFVGVAFSLTKAVMETNEVPIVTQSSPMPSRRNITNPTSAVSNCSVSSLVEALIKQPADFASISNFLHLKEAPSPPLGTERSGQAPHRSTPFGNSVGGKTSIKTVNQSVSSFAVVFALNEVAPPCVQSHFTELARQIGAQIRRSELFWQNLSGEREKISAILDRYAGILSGGDSQSETNSSGIEVKDEAGDSAISISNTTNNETPTSGVSTSNSPLMNSHEKTSIDSNTEEDDRCGQLDKLENTDSSSHCDPWRVYGHIAKRSQLCGELTKILTQVTSSGRVNVKIFNKYSVFFCLPFKAYGIMPFGMKMIITPRPCWPAIRPGAVWRAMQRLRPYHTLLLTTRKRFLHAYTESFPKDANQSLERWVLLCQNMLRLASMSDRGHSQEDCLRVALWLVYHGHAIIISPIVSANAYTLAPLSHYWLQPKVIIQFAAQFPKLNFAEVLSSFSDYYTLGERYRGESPATFWSKLNSTECADLVAWLLRRRLIIQLCTYILPLFPHSEVRKQSKVPVEGSDDSTEAEFVRIHASCGGELLQKALPSETIRHLVLEHYRVTVQRYPEMLHLFLRLLSHLPAHIEELMFLESVDRQTLINCIQFFSPFLMTMRLPDPVTACFAGVEWSH</sequence>
<evidence type="ECO:0000313" key="5">
    <source>
        <dbReference type="Proteomes" id="UP000274504"/>
    </source>
</evidence>
<organism evidence="6">
    <name type="scientific">Hymenolepis diminuta</name>
    <name type="common">Rat tapeworm</name>
    <dbReference type="NCBI Taxonomy" id="6216"/>
    <lineage>
        <taxon>Eukaryota</taxon>
        <taxon>Metazoa</taxon>
        <taxon>Spiralia</taxon>
        <taxon>Lophotrochozoa</taxon>
        <taxon>Platyhelminthes</taxon>
        <taxon>Cestoda</taxon>
        <taxon>Eucestoda</taxon>
        <taxon>Cyclophyllidea</taxon>
        <taxon>Hymenolepididae</taxon>
        <taxon>Hymenolepis</taxon>
    </lineage>
</organism>
<feature type="region of interest" description="Disordered" evidence="2">
    <location>
        <begin position="532"/>
        <end position="570"/>
    </location>
</feature>
<dbReference type="Proteomes" id="UP000274504">
    <property type="component" value="Unassembled WGS sequence"/>
</dbReference>
<comment type="function">
    <text evidence="1">As a component of the GATOR1 complex functions as an inhibitor of the amino acid-sensing branch of the TORC1 pathway.</text>
</comment>
<evidence type="ECO:0000256" key="2">
    <source>
        <dbReference type="SAM" id="MobiDB-lite"/>
    </source>
</evidence>
<evidence type="ECO:0000256" key="3">
    <source>
        <dbReference type="SAM" id="Phobius"/>
    </source>
</evidence>
<feature type="region of interest" description="Disordered" evidence="2">
    <location>
        <begin position="231"/>
        <end position="296"/>
    </location>
</feature>
<dbReference type="GO" id="GO:0010508">
    <property type="term" value="P:positive regulation of autophagy"/>
    <property type="evidence" value="ECO:0007669"/>
    <property type="project" value="TreeGrafter"/>
</dbReference>
<dbReference type="GO" id="GO:1904262">
    <property type="term" value="P:negative regulation of TORC1 signaling"/>
    <property type="evidence" value="ECO:0007669"/>
    <property type="project" value="TreeGrafter"/>
</dbReference>
<feature type="compositionally biased region" description="Polar residues" evidence="2">
    <location>
        <begin position="532"/>
        <end position="554"/>
    </location>
</feature>
<feature type="transmembrane region" description="Helical" evidence="3">
    <location>
        <begin position="15"/>
        <end position="35"/>
    </location>
</feature>
<dbReference type="GO" id="GO:0038202">
    <property type="term" value="P:TORC1 signaling"/>
    <property type="evidence" value="ECO:0007669"/>
    <property type="project" value="TreeGrafter"/>
</dbReference>
<proteinExistence type="inferred from homology"/>
<dbReference type="OrthoDB" id="18648at2759"/>
<feature type="transmembrane region" description="Helical" evidence="3">
    <location>
        <begin position="92"/>
        <end position="111"/>
    </location>
</feature>
<gene>
    <name evidence="4" type="ORF">HDID_LOCUS2447</name>
</gene>
<dbReference type="Pfam" id="PF10251">
    <property type="entry name" value="PEN-2"/>
    <property type="match status" value="1"/>
</dbReference>
<accession>A0A0R3SCV6</accession>
<dbReference type="GO" id="GO:0034198">
    <property type="term" value="P:cellular response to amino acid starvation"/>
    <property type="evidence" value="ECO:0007669"/>
    <property type="project" value="UniProtKB-UniRule"/>
</dbReference>
<keyword evidence="3" id="KW-1133">Transmembrane helix</keyword>
<reference evidence="4 5" key="2">
    <citation type="submission" date="2018-11" db="EMBL/GenBank/DDBJ databases">
        <authorList>
            <consortium name="Pathogen Informatics"/>
        </authorList>
    </citation>
    <scope>NUCLEOTIDE SEQUENCE [LARGE SCALE GENOMIC DNA]</scope>
</reference>
<keyword evidence="1" id="KW-0458">Lysosome</keyword>
<feature type="compositionally biased region" description="Low complexity" evidence="2">
    <location>
        <begin position="276"/>
        <end position="288"/>
    </location>
</feature>
<evidence type="ECO:0000313" key="4">
    <source>
        <dbReference type="EMBL" id="VDL19908.1"/>
    </source>
</evidence>
<feature type="transmembrane region" description="Helical" evidence="3">
    <location>
        <begin position="55"/>
        <end position="80"/>
    </location>
</feature>
<dbReference type="InterPro" id="IPR019379">
    <property type="entry name" value="Gamma_Secretase_Asp_P_PEN2"/>
</dbReference>
<dbReference type="GO" id="GO:1990130">
    <property type="term" value="C:GATOR1 complex"/>
    <property type="evidence" value="ECO:0007669"/>
    <property type="project" value="UniProtKB-UniRule"/>
</dbReference>
<feature type="region of interest" description="Disordered" evidence="2">
    <location>
        <begin position="411"/>
        <end position="435"/>
    </location>
</feature>
<name>A0A0R3SCV6_HYMDI</name>
<comment type="similarity">
    <text evidence="1">Belongs to the NPR3 family.</text>
</comment>
<dbReference type="GO" id="GO:0005764">
    <property type="term" value="C:lysosome"/>
    <property type="evidence" value="ECO:0007669"/>
    <property type="project" value="UniProtKB-SubCell"/>
</dbReference>
<dbReference type="Pfam" id="PF03666">
    <property type="entry name" value="NPR3"/>
    <property type="match status" value="1"/>
</dbReference>
<reference evidence="6" key="1">
    <citation type="submission" date="2017-02" db="UniProtKB">
        <authorList>
            <consortium name="WormBaseParasite"/>
        </authorList>
    </citation>
    <scope>IDENTIFICATION</scope>
</reference>